<dbReference type="AlphaFoldDB" id="A0A8S1U0G1"/>
<dbReference type="OrthoDB" id="306236at2759"/>
<reference evidence="2" key="1">
    <citation type="submission" date="2021-01" db="EMBL/GenBank/DDBJ databases">
        <authorList>
            <consortium name="Genoscope - CEA"/>
            <person name="William W."/>
        </authorList>
    </citation>
    <scope>NUCLEOTIDE SEQUENCE</scope>
</reference>
<evidence type="ECO:0000313" key="3">
    <source>
        <dbReference type="EMBL" id="CAD8156831.1"/>
    </source>
</evidence>
<organism evidence="2 4">
    <name type="scientific">Paramecium octaurelia</name>
    <dbReference type="NCBI Taxonomy" id="43137"/>
    <lineage>
        <taxon>Eukaryota</taxon>
        <taxon>Sar</taxon>
        <taxon>Alveolata</taxon>
        <taxon>Ciliophora</taxon>
        <taxon>Intramacronucleata</taxon>
        <taxon>Oligohymenophorea</taxon>
        <taxon>Peniculida</taxon>
        <taxon>Parameciidae</taxon>
        <taxon>Paramecium</taxon>
    </lineage>
</organism>
<accession>A0A8S1U0G1</accession>
<name>A0A8S1U0G1_PAROT</name>
<feature type="domain" description="H-type lectin" evidence="1">
    <location>
        <begin position="39"/>
        <end position="102"/>
    </location>
</feature>
<dbReference type="OMA" id="FWHIPDT"/>
<dbReference type="InterPro" id="IPR019019">
    <property type="entry name" value="H-type_lectin_domain"/>
</dbReference>
<comment type="caution">
    <text evidence="2">The sequence shown here is derived from an EMBL/GenBank/DDBJ whole genome shotgun (WGS) entry which is preliminary data.</text>
</comment>
<evidence type="ECO:0000259" key="1">
    <source>
        <dbReference type="Pfam" id="PF09458"/>
    </source>
</evidence>
<dbReference type="Pfam" id="PF09458">
    <property type="entry name" value="H_lectin"/>
    <property type="match status" value="1"/>
</dbReference>
<dbReference type="GO" id="GO:0030246">
    <property type="term" value="F:carbohydrate binding"/>
    <property type="evidence" value="ECO:0007669"/>
    <property type="project" value="InterPro"/>
</dbReference>
<protein>
    <recommendedName>
        <fullName evidence="1">H-type lectin domain-containing protein</fullName>
    </recommendedName>
</protein>
<dbReference type="Proteomes" id="UP000683925">
    <property type="component" value="Unassembled WGS sequence"/>
</dbReference>
<sequence>MILSFFFFTFTKATFYGDTGYVLWNVQGNLICPGYYKERTFGFAKPFDKVPKLIFTMEEYESSPNNLGVNFQLVSLFNNQFNAGISCSGPTLYAFGFRWVAIDSDELFVVNAFYTTPAHFLTYPHSAPNADAAFVSLFYFGYTGEVNFQIQVIELNSTHVKVGIDNITNLRTLGFQIILYPIAMVKIMDTINATSSFTSPSYELSPKSFFIMPFQGFFHIPGTEHVKIKHTRTQTLTDISYTSDSQDSIYYLNNTHLALWIIINPLPAECTTIRITQIKDLKASTRPTIQVSVPELNLVYGSVGQCNLKLTASQVVINIQVYAKCFQNKKYVSQFNKCNSCLSKRYMNFTHNCYGAINTLIYTARLSQTMLTSQQLVLYLQNTSVKITWLLQTSVIEETTILQVQQQTI</sequence>
<keyword evidence="4" id="KW-1185">Reference proteome</keyword>
<dbReference type="EMBL" id="CAJJDP010000032">
    <property type="protein sequence ID" value="CAD8156831.1"/>
    <property type="molecule type" value="Genomic_DNA"/>
</dbReference>
<dbReference type="EMBL" id="CAJJDP010000032">
    <property type="protein sequence ID" value="CAD8156829.1"/>
    <property type="molecule type" value="Genomic_DNA"/>
</dbReference>
<gene>
    <name evidence="2" type="ORF">POCTA_138.1.T0320319</name>
    <name evidence="3" type="ORF">POCTA_138.1.T0320321</name>
</gene>
<dbReference type="GO" id="GO:0007155">
    <property type="term" value="P:cell adhesion"/>
    <property type="evidence" value="ECO:0007669"/>
    <property type="project" value="InterPro"/>
</dbReference>
<proteinExistence type="predicted"/>
<evidence type="ECO:0000313" key="4">
    <source>
        <dbReference type="Proteomes" id="UP000683925"/>
    </source>
</evidence>
<evidence type="ECO:0000313" key="2">
    <source>
        <dbReference type="EMBL" id="CAD8156829.1"/>
    </source>
</evidence>